<reference evidence="6" key="2">
    <citation type="submission" date="2012-11" db="EMBL/GenBank/DDBJ databases">
        <authorList>
            <person name="Kuo A."/>
            <person name="Curtis B.A."/>
            <person name="Tanifuji G."/>
            <person name="Burki F."/>
            <person name="Gruber A."/>
            <person name="Irimia M."/>
            <person name="Maruyama S."/>
            <person name="Arias M.C."/>
            <person name="Ball S.G."/>
            <person name="Gile G.H."/>
            <person name="Hirakawa Y."/>
            <person name="Hopkins J.F."/>
            <person name="Rensing S.A."/>
            <person name="Schmutz J."/>
            <person name="Symeonidi A."/>
            <person name="Elias M."/>
            <person name="Eveleigh R.J."/>
            <person name="Herman E.K."/>
            <person name="Klute M.J."/>
            <person name="Nakayama T."/>
            <person name="Obornik M."/>
            <person name="Reyes-Prieto A."/>
            <person name="Armbrust E.V."/>
            <person name="Aves S.J."/>
            <person name="Beiko R.G."/>
            <person name="Coutinho P."/>
            <person name="Dacks J.B."/>
            <person name="Durnford D.G."/>
            <person name="Fast N.M."/>
            <person name="Green B.R."/>
            <person name="Grisdale C."/>
            <person name="Hempe F."/>
            <person name="Henrissat B."/>
            <person name="Hoppner M.P."/>
            <person name="Ishida K.-I."/>
            <person name="Kim E."/>
            <person name="Koreny L."/>
            <person name="Kroth P.G."/>
            <person name="Liu Y."/>
            <person name="Malik S.-B."/>
            <person name="Maier U.G."/>
            <person name="McRose D."/>
            <person name="Mock T."/>
            <person name="Neilson J.A."/>
            <person name="Onodera N.T."/>
            <person name="Poole A.M."/>
            <person name="Pritham E.J."/>
            <person name="Richards T.A."/>
            <person name="Rocap G."/>
            <person name="Roy S.W."/>
            <person name="Sarai C."/>
            <person name="Schaack S."/>
            <person name="Shirato S."/>
            <person name="Slamovits C.H."/>
            <person name="Spencer D.F."/>
            <person name="Suzuki S."/>
            <person name="Worden A.Z."/>
            <person name="Zauner S."/>
            <person name="Barry K."/>
            <person name="Bell C."/>
            <person name="Bharti A.K."/>
            <person name="Crow J.A."/>
            <person name="Grimwood J."/>
            <person name="Kramer R."/>
            <person name="Lindquist E."/>
            <person name="Lucas S."/>
            <person name="Salamov A."/>
            <person name="McFadden G.I."/>
            <person name="Lane C.E."/>
            <person name="Keeling P.J."/>
            <person name="Gray M.W."/>
            <person name="Grigoriev I.V."/>
            <person name="Archibald J.M."/>
        </authorList>
    </citation>
    <scope>NUCLEOTIDE SEQUENCE</scope>
    <source>
        <strain evidence="6">CCMP2712</strain>
    </source>
</reference>
<accession>L1J0K4</accession>
<keyword evidence="6" id="KW-1185">Reference proteome</keyword>
<evidence type="ECO:0000256" key="1">
    <source>
        <dbReference type="ARBA" id="ARBA00010876"/>
    </source>
</evidence>
<dbReference type="Proteomes" id="UP000011087">
    <property type="component" value="Unassembled WGS sequence"/>
</dbReference>
<dbReference type="Pfam" id="PF00849">
    <property type="entry name" value="PseudoU_synth_2"/>
    <property type="match status" value="1"/>
</dbReference>
<sequence length="177" mass="19097">MEILFESDDVLVVSKPSGVQMHPVKSTPNKGRASLTLADALIKVYGEEGLSQISEFPGIVHRLDKGTSGILFIAKSDVAHAVLASLFFKRKVQKCYQALVPSCPTDETGGEVLCGSIDAKVDGLPAQSSWRVLEKFPGSGKRTKASLIEVTPMQGRKHQVRAHLSVLGCPLLLDPIY</sequence>
<dbReference type="RefSeq" id="XP_005829021.1">
    <property type="nucleotide sequence ID" value="XM_005828964.1"/>
</dbReference>
<dbReference type="KEGG" id="gtt:GUITHDRAFT_47850"/>
<dbReference type="SUPFAM" id="SSF55120">
    <property type="entry name" value="Pseudouridine synthase"/>
    <property type="match status" value="1"/>
</dbReference>
<dbReference type="GeneID" id="17298662"/>
<dbReference type="PROSITE" id="PS01129">
    <property type="entry name" value="PSI_RLU"/>
    <property type="match status" value="1"/>
</dbReference>
<gene>
    <name evidence="4" type="ORF">GUITHDRAFT_47850</name>
</gene>
<dbReference type="InterPro" id="IPR006224">
    <property type="entry name" value="PsdUridine_synth_RluA-like_CS"/>
</dbReference>
<feature type="non-terminal residue" evidence="4">
    <location>
        <position position="177"/>
    </location>
</feature>
<dbReference type="OMA" id="CCEGEIR"/>
<evidence type="ECO:0000313" key="6">
    <source>
        <dbReference type="Proteomes" id="UP000011087"/>
    </source>
</evidence>
<dbReference type="Gene3D" id="3.30.2350.10">
    <property type="entry name" value="Pseudouridine synthase"/>
    <property type="match status" value="1"/>
</dbReference>
<dbReference type="CDD" id="cd02869">
    <property type="entry name" value="PseudoU_synth_RluA_like"/>
    <property type="match status" value="1"/>
</dbReference>
<reference evidence="4 6" key="1">
    <citation type="journal article" date="2012" name="Nature">
        <title>Algal genomes reveal evolutionary mosaicism and the fate of nucleomorphs.</title>
        <authorList>
            <consortium name="DOE Joint Genome Institute"/>
            <person name="Curtis B.A."/>
            <person name="Tanifuji G."/>
            <person name="Burki F."/>
            <person name="Gruber A."/>
            <person name="Irimia M."/>
            <person name="Maruyama S."/>
            <person name="Arias M.C."/>
            <person name="Ball S.G."/>
            <person name="Gile G.H."/>
            <person name="Hirakawa Y."/>
            <person name="Hopkins J.F."/>
            <person name="Kuo A."/>
            <person name="Rensing S.A."/>
            <person name="Schmutz J."/>
            <person name="Symeonidi A."/>
            <person name="Elias M."/>
            <person name="Eveleigh R.J."/>
            <person name="Herman E.K."/>
            <person name="Klute M.J."/>
            <person name="Nakayama T."/>
            <person name="Obornik M."/>
            <person name="Reyes-Prieto A."/>
            <person name="Armbrust E.V."/>
            <person name="Aves S.J."/>
            <person name="Beiko R.G."/>
            <person name="Coutinho P."/>
            <person name="Dacks J.B."/>
            <person name="Durnford D.G."/>
            <person name="Fast N.M."/>
            <person name="Green B.R."/>
            <person name="Grisdale C.J."/>
            <person name="Hempel F."/>
            <person name="Henrissat B."/>
            <person name="Hoppner M.P."/>
            <person name="Ishida K."/>
            <person name="Kim E."/>
            <person name="Koreny L."/>
            <person name="Kroth P.G."/>
            <person name="Liu Y."/>
            <person name="Malik S.B."/>
            <person name="Maier U.G."/>
            <person name="McRose D."/>
            <person name="Mock T."/>
            <person name="Neilson J.A."/>
            <person name="Onodera N.T."/>
            <person name="Poole A.M."/>
            <person name="Pritham E.J."/>
            <person name="Richards T.A."/>
            <person name="Rocap G."/>
            <person name="Roy S.W."/>
            <person name="Sarai C."/>
            <person name="Schaack S."/>
            <person name="Shirato S."/>
            <person name="Slamovits C.H."/>
            <person name="Spencer D.F."/>
            <person name="Suzuki S."/>
            <person name="Worden A.Z."/>
            <person name="Zauner S."/>
            <person name="Barry K."/>
            <person name="Bell C."/>
            <person name="Bharti A.K."/>
            <person name="Crow J.A."/>
            <person name="Grimwood J."/>
            <person name="Kramer R."/>
            <person name="Lindquist E."/>
            <person name="Lucas S."/>
            <person name="Salamov A."/>
            <person name="McFadden G.I."/>
            <person name="Lane C.E."/>
            <person name="Keeling P.J."/>
            <person name="Gray M.W."/>
            <person name="Grigoriev I.V."/>
            <person name="Archibald J.M."/>
        </authorList>
    </citation>
    <scope>NUCLEOTIDE SEQUENCE</scope>
    <source>
        <strain evidence="4 6">CCMP2712</strain>
    </source>
</reference>
<evidence type="ECO:0000313" key="4">
    <source>
        <dbReference type="EMBL" id="EKX42041.1"/>
    </source>
</evidence>
<proteinExistence type="inferred from homology"/>
<keyword evidence="2" id="KW-0413">Isomerase</keyword>
<dbReference type="HOGENOM" id="CLU_016902_11_2_1"/>
<dbReference type="GO" id="GO:0000455">
    <property type="term" value="P:enzyme-directed rRNA pseudouridine synthesis"/>
    <property type="evidence" value="ECO:0007669"/>
    <property type="project" value="TreeGrafter"/>
</dbReference>
<name>L1J0K4_GUITC</name>
<evidence type="ECO:0000313" key="5">
    <source>
        <dbReference type="EnsemblProtists" id="EKX42041"/>
    </source>
</evidence>
<dbReference type="PANTHER" id="PTHR21600">
    <property type="entry name" value="MITOCHONDRIAL RNA PSEUDOURIDINE SYNTHASE"/>
    <property type="match status" value="1"/>
</dbReference>
<dbReference type="PANTHER" id="PTHR21600:SF44">
    <property type="entry name" value="RIBOSOMAL LARGE SUBUNIT PSEUDOURIDINE SYNTHASE D"/>
    <property type="match status" value="1"/>
</dbReference>
<protein>
    <recommendedName>
        <fullName evidence="3">Pseudouridine synthase RsuA/RluA-like domain-containing protein</fullName>
    </recommendedName>
</protein>
<organism evidence="4">
    <name type="scientific">Guillardia theta (strain CCMP2712)</name>
    <name type="common">Cryptophyte</name>
    <dbReference type="NCBI Taxonomy" id="905079"/>
    <lineage>
        <taxon>Eukaryota</taxon>
        <taxon>Cryptophyceae</taxon>
        <taxon>Pyrenomonadales</taxon>
        <taxon>Geminigeraceae</taxon>
        <taxon>Guillardia</taxon>
    </lineage>
</organism>
<dbReference type="STRING" id="905079.L1J0K4"/>
<evidence type="ECO:0000259" key="3">
    <source>
        <dbReference type="Pfam" id="PF00849"/>
    </source>
</evidence>
<dbReference type="OrthoDB" id="498383at2759"/>
<dbReference type="InterPro" id="IPR050188">
    <property type="entry name" value="RluA_PseudoU_synthase"/>
</dbReference>
<dbReference type="eggNOG" id="KOG1919">
    <property type="taxonomic scope" value="Eukaryota"/>
</dbReference>
<dbReference type="EnsemblProtists" id="EKX42041">
    <property type="protein sequence ID" value="EKX42041"/>
    <property type="gene ID" value="GUITHDRAFT_47850"/>
</dbReference>
<dbReference type="EMBL" id="JH993019">
    <property type="protein sequence ID" value="EKX42041.1"/>
    <property type="molecule type" value="Genomic_DNA"/>
</dbReference>
<reference evidence="5" key="3">
    <citation type="submission" date="2016-03" db="UniProtKB">
        <authorList>
            <consortium name="EnsemblProtists"/>
        </authorList>
    </citation>
    <scope>IDENTIFICATION</scope>
</reference>
<comment type="similarity">
    <text evidence="1">Belongs to the pseudouridine synthase RluA family.</text>
</comment>
<dbReference type="GO" id="GO:0009982">
    <property type="term" value="F:pseudouridine synthase activity"/>
    <property type="evidence" value="ECO:0007669"/>
    <property type="project" value="InterPro"/>
</dbReference>
<dbReference type="AlphaFoldDB" id="L1J0K4"/>
<dbReference type="GO" id="GO:0003723">
    <property type="term" value="F:RNA binding"/>
    <property type="evidence" value="ECO:0007669"/>
    <property type="project" value="InterPro"/>
</dbReference>
<evidence type="ECO:0000256" key="2">
    <source>
        <dbReference type="ARBA" id="ARBA00023235"/>
    </source>
</evidence>
<dbReference type="PaxDb" id="55529-EKX42041"/>
<dbReference type="InterPro" id="IPR020103">
    <property type="entry name" value="PsdUridine_synth_cat_dom_sf"/>
</dbReference>
<feature type="domain" description="Pseudouridine synthase RsuA/RluA-like" evidence="3">
    <location>
        <begin position="9"/>
        <end position="165"/>
    </location>
</feature>
<dbReference type="InterPro" id="IPR006145">
    <property type="entry name" value="PsdUridine_synth_RsuA/RluA"/>
</dbReference>